<evidence type="ECO:0000256" key="1">
    <source>
        <dbReference type="SAM" id="Phobius"/>
    </source>
</evidence>
<dbReference type="Proteomes" id="UP000314986">
    <property type="component" value="Unassembled WGS sequence"/>
</dbReference>
<proteinExistence type="predicted"/>
<feature type="transmembrane region" description="Helical" evidence="1">
    <location>
        <begin position="17"/>
        <end position="37"/>
    </location>
</feature>
<evidence type="ECO:0000313" key="2">
    <source>
        <dbReference type="Ensembl" id="ENSCMIP00000029515.1"/>
    </source>
</evidence>
<reference evidence="2" key="4">
    <citation type="submission" date="2025-08" db="UniProtKB">
        <authorList>
            <consortium name="Ensembl"/>
        </authorList>
    </citation>
    <scope>IDENTIFICATION</scope>
</reference>
<dbReference type="AlphaFoldDB" id="A0A4W3JAU7"/>
<keyword evidence="1" id="KW-0812">Transmembrane</keyword>
<name>A0A4W3JAU7_CALMI</name>
<reference evidence="3" key="1">
    <citation type="journal article" date="2006" name="Science">
        <title>Ancient noncoding elements conserved in the human genome.</title>
        <authorList>
            <person name="Venkatesh B."/>
            <person name="Kirkness E.F."/>
            <person name="Loh Y.H."/>
            <person name="Halpern A.L."/>
            <person name="Lee A.P."/>
            <person name="Johnson J."/>
            <person name="Dandona N."/>
            <person name="Viswanathan L.D."/>
            <person name="Tay A."/>
            <person name="Venter J.C."/>
            <person name="Strausberg R.L."/>
            <person name="Brenner S."/>
        </authorList>
    </citation>
    <scope>NUCLEOTIDE SEQUENCE [LARGE SCALE GENOMIC DNA]</scope>
</reference>
<reference evidence="3" key="3">
    <citation type="journal article" date="2014" name="Nature">
        <title>Elephant shark genome provides unique insights into gnathostome evolution.</title>
        <authorList>
            <consortium name="International Elephant Shark Genome Sequencing Consortium"/>
            <person name="Venkatesh B."/>
            <person name="Lee A.P."/>
            <person name="Ravi V."/>
            <person name="Maurya A.K."/>
            <person name="Lian M.M."/>
            <person name="Swann J.B."/>
            <person name="Ohta Y."/>
            <person name="Flajnik M.F."/>
            <person name="Sutoh Y."/>
            <person name="Kasahara M."/>
            <person name="Hoon S."/>
            <person name="Gangu V."/>
            <person name="Roy S.W."/>
            <person name="Irimia M."/>
            <person name="Korzh V."/>
            <person name="Kondrychyn I."/>
            <person name="Lim Z.W."/>
            <person name="Tay B.H."/>
            <person name="Tohari S."/>
            <person name="Kong K.W."/>
            <person name="Ho S."/>
            <person name="Lorente-Galdos B."/>
            <person name="Quilez J."/>
            <person name="Marques-Bonet T."/>
            <person name="Raney B.J."/>
            <person name="Ingham P.W."/>
            <person name="Tay A."/>
            <person name="Hillier L.W."/>
            <person name="Minx P."/>
            <person name="Boehm T."/>
            <person name="Wilson R.K."/>
            <person name="Brenner S."/>
            <person name="Warren W.C."/>
        </authorList>
    </citation>
    <scope>NUCLEOTIDE SEQUENCE [LARGE SCALE GENOMIC DNA]</scope>
</reference>
<evidence type="ECO:0000313" key="3">
    <source>
        <dbReference type="Proteomes" id="UP000314986"/>
    </source>
</evidence>
<reference evidence="3" key="2">
    <citation type="journal article" date="2007" name="PLoS Biol.">
        <title>Survey sequencing and comparative analysis of the elephant shark (Callorhinchus milii) genome.</title>
        <authorList>
            <person name="Venkatesh B."/>
            <person name="Kirkness E.F."/>
            <person name="Loh Y.H."/>
            <person name="Halpern A.L."/>
            <person name="Lee A.P."/>
            <person name="Johnson J."/>
            <person name="Dandona N."/>
            <person name="Viswanathan L.D."/>
            <person name="Tay A."/>
            <person name="Venter J.C."/>
            <person name="Strausberg R.L."/>
            <person name="Brenner S."/>
        </authorList>
    </citation>
    <scope>NUCLEOTIDE SEQUENCE [LARGE SCALE GENOMIC DNA]</scope>
</reference>
<dbReference type="STRING" id="7868.ENSCMIP00000029515"/>
<dbReference type="InParanoid" id="A0A4W3JAU7"/>
<protein>
    <submittedName>
        <fullName evidence="2">Uncharacterized protein</fullName>
    </submittedName>
</protein>
<keyword evidence="1" id="KW-0472">Membrane</keyword>
<sequence length="92" mass="10224">KIEIAAVFQFSGSRTMMILKLVLVCLFAEFFLAGANLTTSVERIKIVFTPTICKRNCKNGKCYNNCKKGNPTTLYSENGYGPVSKSGFRICK</sequence>
<keyword evidence="1" id="KW-1133">Transmembrane helix</keyword>
<keyword evidence="3" id="KW-1185">Reference proteome</keyword>
<dbReference type="Ensembl" id="ENSCMIT00000029981.1">
    <property type="protein sequence ID" value="ENSCMIP00000029515.1"/>
    <property type="gene ID" value="ENSCMIG00000012769.1"/>
</dbReference>
<accession>A0A4W3JAU7</accession>
<organism evidence="2 3">
    <name type="scientific">Callorhinchus milii</name>
    <name type="common">Ghost shark</name>
    <dbReference type="NCBI Taxonomy" id="7868"/>
    <lineage>
        <taxon>Eukaryota</taxon>
        <taxon>Metazoa</taxon>
        <taxon>Chordata</taxon>
        <taxon>Craniata</taxon>
        <taxon>Vertebrata</taxon>
        <taxon>Chondrichthyes</taxon>
        <taxon>Holocephali</taxon>
        <taxon>Chimaeriformes</taxon>
        <taxon>Callorhinchidae</taxon>
        <taxon>Callorhinchus</taxon>
    </lineage>
</organism>
<reference evidence="2" key="5">
    <citation type="submission" date="2025-09" db="UniProtKB">
        <authorList>
            <consortium name="Ensembl"/>
        </authorList>
    </citation>
    <scope>IDENTIFICATION</scope>
</reference>